<dbReference type="Proteomes" id="UP000214880">
    <property type="component" value="Unassembled WGS sequence"/>
</dbReference>
<accession>A0A1H0AGW9</accession>
<sequence length="109" mass="12227">MTPKAELFELIEKLPEDKIPQAIETINALLGLQPPNNSQPTATADPERPLNELLTAIIGSVTNSFYDLSVENERAGAKIIAKRLGFSRTRILEAWDVYKKSRQIDVHKQ</sequence>
<organism evidence="1 2">
    <name type="scientific">Dendrosporobacter quercicolus</name>
    <dbReference type="NCBI Taxonomy" id="146817"/>
    <lineage>
        <taxon>Bacteria</taxon>
        <taxon>Bacillati</taxon>
        <taxon>Bacillota</taxon>
        <taxon>Negativicutes</taxon>
        <taxon>Selenomonadales</taxon>
        <taxon>Sporomusaceae</taxon>
        <taxon>Dendrosporobacter</taxon>
    </lineage>
</organism>
<evidence type="ECO:0000313" key="2">
    <source>
        <dbReference type="Proteomes" id="UP000214880"/>
    </source>
</evidence>
<reference evidence="1 2" key="1">
    <citation type="submission" date="2016-10" db="EMBL/GenBank/DDBJ databases">
        <authorList>
            <person name="de Groot N.N."/>
        </authorList>
    </citation>
    <scope>NUCLEOTIDE SEQUENCE [LARGE SCALE GENOMIC DNA]</scope>
    <source>
        <strain evidence="1 2">DSM 1736</strain>
    </source>
</reference>
<dbReference type="AlphaFoldDB" id="A0A1H0AGW9"/>
<keyword evidence="2" id="KW-1185">Reference proteome</keyword>
<gene>
    <name evidence="1" type="ORF">SAMN04488502_1187</name>
</gene>
<proteinExistence type="predicted"/>
<name>A0A1H0AGW9_9FIRM</name>
<dbReference type="OrthoDB" id="1683774at2"/>
<dbReference type="RefSeq" id="WP_092075094.1">
    <property type="nucleotide sequence ID" value="NZ_FNHB01000018.1"/>
</dbReference>
<dbReference type="EMBL" id="FNHB01000018">
    <property type="protein sequence ID" value="SDN32561.1"/>
    <property type="molecule type" value="Genomic_DNA"/>
</dbReference>
<evidence type="ECO:0000313" key="1">
    <source>
        <dbReference type="EMBL" id="SDN32561.1"/>
    </source>
</evidence>
<protein>
    <submittedName>
        <fullName evidence="1">Uncharacterized protein</fullName>
    </submittedName>
</protein>